<dbReference type="Pfam" id="PF06127">
    <property type="entry name" value="Mpo1-like"/>
    <property type="match status" value="1"/>
</dbReference>
<dbReference type="OrthoDB" id="2124888at2759"/>
<name>A0A1X2GM65_9FUNG</name>
<evidence type="ECO:0000313" key="3">
    <source>
        <dbReference type="Proteomes" id="UP000242146"/>
    </source>
</evidence>
<protein>
    <submittedName>
        <fullName evidence="2">DUF962-domain-containing protein</fullName>
    </submittedName>
</protein>
<dbReference type="Proteomes" id="UP000242146">
    <property type="component" value="Unassembled WGS sequence"/>
</dbReference>
<proteinExistence type="predicted"/>
<comment type="caution">
    <text evidence="2">The sequence shown here is derived from an EMBL/GenBank/DDBJ whole genome shotgun (WGS) entry which is preliminary data.</text>
</comment>
<keyword evidence="3" id="KW-1185">Reference proteome</keyword>
<dbReference type="PANTHER" id="PTHR28026">
    <property type="entry name" value="DUF962 DOMAIN PROTEIN (AFU_ORTHOLOGUE AFUA_8G05310)"/>
    <property type="match status" value="1"/>
</dbReference>
<dbReference type="InterPro" id="IPR009305">
    <property type="entry name" value="Mpo1-like"/>
</dbReference>
<feature type="transmembrane region" description="Helical" evidence="1">
    <location>
        <begin position="144"/>
        <end position="165"/>
    </location>
</feature>
<dbReference type="GO" id="GO:0005783">
    <property type="term" value="C:endoplasmic reticulum"/>
    <property type="evidence" value="ECO:0007669"/>
    <property type="project" value="TreeGrafter"/>
</dbReference>
<dbReference type="PANTHER" id="PTHR28026:SF9">
    <property type="entry name" value="2-HYDROXY-PALMITIC ACID DIOXYGENASE MPO1"/>
    <property type="match status" value="1"/>
</dbReference>
<dbReference type="EMBL" id="MCGT01000009">
    <property type="protein sequence ID" value="ORX56996.1"/>
    <property type="molecule type" value="Genomic_DNA"/>
</dbReference>
<organism evidence="2 3">
    <name type="scientific">Hesseltinella vesiculosa</name>
    <dbReference type="NCBI Taxonomy" id="101127"/>
    <lineage>
        <taxon>Eukaryota</taxon>
        <taxon>Fungi</taxon>
        <taxon>Fungi incertae sedis</taxon>
        <taxon>Mucoromycota</taxon>
        <taxon>Mucoromycotina</taxon>
        <taxon>Mucoromycetes</taxon>
        <taxon>Mucorales</taxon>
        <taxon>Cunninghamellaceae</taxon>
        <taxon>Hesseltinella</taxon>
    </lineage>
</organism>
<evidence type="ECO:0000256" key="1">
    <source>
        <dbReference type="SAM" id="Phobius"/>
    </source>
</evidence>
<keyword evidence="1" id="KW-0472">Membrane</keyword>
<feature type="transmembrane region" description="Helical" evidence="1">
    <location>
        <begin position="85"/>
        <end position="102"/>
    </location>
</feature>
<dbReference type="AlphaFoldDB" id="A0A1X2GM65"/>
<keyword evidence="1" id="KW-0812">Transmembrane</keyword>
<feature type="transmembrane region" description="Helical" evidence="1">
    <location>
        <begin position="26"/>
        <end position="47"/>
    </location>
</feature>
<sequence>MAVSDLFNLKKQLVQYGSYHNNKANVAIHMIFVPTILWTVMVFFAKSGQVLAVPASAKWLKAVGPNAAFLATATITSYYAILDPIAAALYSPVLYGMLYTATQFQRTNPNANKIALAIHAISWIFQFLGHGVAEKRKPRLMDNFMQAMVSAPYFVWFELLFSLGYRPKLYKTVMSEVEQNVAAFRAEEAAKKSKSS</sequence>
<gene>
    <name evidence="2" type="ORF">DM01DRAFT_1334549</name>
</gene>
<dbReference type="GO" id="GO:0046521">
    <property type="term" value="P:sphingoid catabolic process"/>
    <property type="evidence" value="ECO:0007669"/>
    <property type="project" value="TreeGrafter"/>
</dbReference>
<dbReference type="GO" id="GO:0016020">
    <property type="term" value="C:membrane"/>
    <property type="evidence" value="ECO:0007669"/>
    <property type="project" value="GOC"/>
</dbReference>
<feature type="transmembrane region" description="Helical" evidence="1">
    <location>
        <begin position="114"/>
        <end position="132"/>
    </location>
</feature>
<accession>A0A1X2GM65</accession>
<reference evidence="2 3" key="1">
    <citation type="submission" date="2016-07" db="EMBL/GenBank/DDBJ databases">
        <title>Pervasive Adenine N6-methylation of Active Genes in Fungi.</title>
        <authorList>
            <consortium name="DOE Joint Genome Institute"/>
            <person name="Mondo S.J."/>
            <person name="Dannebaum R.O."/>
            <person name="Kuo R.C."/>
            <person name="Labutti K."/>
            <person name="Haridas S."/>
            <person name="Kuo A."/>
            <person name="Salamov A."/>
            <person name="Ahrendt S.R."/>
            <person name="Lipzen A."/>
            <person name="Sullivan W."/>
            <person name="Andreopoulos W.B."/>
            <person name="Clum A."/>
            <person name="Lindquist E."/>
            <person name="Daum C."/>
            <person name="Ramamoorthy G.K."/>
            <person name="Gryganskyi A."/>
            <person name="Culley D."/>
            <person name="Magnuson J.K."/>
            <person name="James T.Y."/>
            <person name="O'Malley M.A."/>
            <person name="Stajich J.E."/>
            <person name="Spatafora J.W."/>
            <person name="Visel A."/>
            <person name="Grigoriev I.V."/>
        </authorList>
    </citation>
    <scope>NUCLEOTIDE SEQUENCE [LARGE SCALE GENOMIC DNA]</scope>
    <source>
        <strain evidence="2 3">NRRL 3301</strain>
    </source>
</reference>
<evidence type="ECO:0000313" key="2">
    <source>
        <dbReference type="EMBL" id="ORX56996.1"/>
    </source>
</evidence>
<keyword evidence="1" id="KW-1133">Transmembrane helix</keyword>